<accession>A0A017T690</accession>
<dbReference type="Proteomes" id="UP000019678">
    <property type="component" value="Unassembled WGS sequence"/>
</dbReference>
<evidence type="ECO:0000313" key="1">
    <source>
        <dbReference type="EMBL" id="EYF04315.1"/>
    </source>
</evidence>
<comment type="caution">
    <text evidence="1">The sequence shown here is derived from an EMBL/GenBank/DDBJ whole genome shotgun (WGS) entry which is preliminary data.</text>
</comment>
<evidence type="ECO:0000313" key="2">
    <source>
        <dbReference type="Proteomes" id="UP000019678"/>
    </source>
</evidence>
<name>A0A017T690_9BACT</name>
<reference evidence="1 2" key="1">
    <citation type="submission" date="2013-05" db="EMBL/GenBank/DDBJ databases">
        <title>Genome assembly of Chondromyces apiculatus DSM 436.</title>
        <authorList>
            <person name="Sharma G."/>
            <person name="Khatri I."/>
            <person name="Kaur C."/>
            <person name="Mayilraj S."/>
            <person name="Subramanian S."/>
        </authorList>
    </citation>
    <scope>NUCLEOTIDE SEQUENCE [LARGE SCALE GENOMIC DNA]</scope>
    <source>
        <strain evidence="1 2">DSM 436</strain>
    </source>
</reference>
<proteinExistence type="predicted"/>
<organism evidence="1 2">
    <name type="scientific">Chondromyces apiculatus DSM 436</name>
    <dbReference type="NCBI Taxonomy" id="1192034"/>
    <lineage>
        <taxon>Bacteria</taxon>
        <taxon>Pseudomonadati</taxon>
        <taxon>Myxococcota</taxon>
        <taxon>Polyangia</taxon>
        <taxon>Polyangiales</taxon>
        <taxon>Polyangiaceae</taxon>
        <taxon>Chondromyces</taxon>
    </lineage>
</organism>
<sequence>MFGEDAGTGEHHVRARGTTYGDALLSSPGDHTWRVSSHALGSGKPCLSQVSVGVL</sequence>
<gene>
    <name evidence="1" type="ORF">CAP_4579</name>
</gene>
<protein>
    <submittedName>
        <fullName evidence="1">Uncharacterized protein</fullName>
    </submittedName>
</protein>
<dbReference type="EMBL" id="ASRX01000035">
    <property type="protein sequence ID" value="EYF04315.1"/>
    <property type="molecule type" value="Genomic_DNA"/>
</dbReference>
<dbReference type="AlphaFoldDB" id="A0A017T690"/>
<keyword evidence="2" id="KW-1185">Reference proteome</keyword>